<dbReference type="VEuPathDB" id="FungiDB:RhiirA1_542321"/>
<dbReference type="PANTHER" id="PTHR45756:SF1">
    <property type="entry name" value="PROTEIN KINASE DOMAIN CONTAINING PROTEIN"/>
    <property type="match status" value="1"/>
</dbReference>
<accession>A0A2N1MM72</accession>
<keyword evidence="2" id="KW-0418">Kinase</keyword>
<dbReference type="SUPFAM" id="SSF56112">
    <property type="entry name" value="Protein kinase-like (PK-like)"/>
    <property type="match status" value="1"/>
</dbReference>
<dbReference type="PROSITE" id="PS50011">
    <property type="entry name" value="PROTEIN_KINASE_DOM"/>
    <property type="match status" value="1"/>
</dbReference>
<dbReference type="PIRSF" id="PIRSF000654">
    <property type="entry name" value="Integrin-linked_kinase"/>
    <property type="match status" value="1"/>
</dbReference>
<evidence type="ECO:0000259" key="1">
    <source>
        <dbReference type="PROSITE" id="PS50011"/>
    </source>
</evidence>
<reference evidence="2 3" key="2">
    <citation type="submission" date="2017-10" db="EMBL/GenBank/DDBJ databases">
        <title>Extensive intraspecific genome diversity in a model arbuscular mycorrhizal fungus.</title>
        <authorList>
            <person name="Chen E.C.H."/>
            <person name="Morin E."/>
            <person name="Baudet D."/>
            <person name="Noel J."/>
            <person name="Ndikumana S."/>
            <person name="Charron P."/>
            <person name="St-Onge C."/>
            <person name="Giorgi J."/>
            <person name="Grigoriev I.V."/>
            <person name="Roux C."/>
            <person name="Martin F.M."/>
            <person name="Corradi N."/>
        </authorList>
    </citation>
    <scope>NUCLEOTIDE SEQUENCE [LARGE SCALE GENOMIC DNA]</scope>
    <source>
        <strain evidence="2 3">C2</strain>
    </source>
</reference>
<dbReference type="SMART" id="SM00219">
    <property type="entry name" value="TyrKc"/>
    <property type="match status" value="1"/>
</dbReference>
<dbReference type="Gene3D" id="1.10.510.10">
    <property type="entry name" value="Transferase(Phosphotransferase) domain 1"/>
    <property type="match status" value="1"/>
</dbReference>
<dbReference type="Pfam" id="PF07714">
    <property type="entry name" value="PK_Tyr_Ser-Thr"/>
    <property type="match status" value="1"/>
</dbReference>
<dbReference type="InterPro" id="IPR011009">
    <property type="entry name" value="Kinase-like_dom_sf"/>
</dbReference>
<sequence length="250" mass="29899">MENEENQLIFSDYKKTDKESRKDGNVTKWVNVKNEDEEYAFKNISEKDKRSVQNQVTILRELHDWQNIIKFYGLTNDGNKWYLVTEWAEHGNLREFYINRKDLFNLKLKLRVSLDIARGLNFLRTVEILHRDIRAENILITHNHIAKLTNFKSSRSYKANTMNQIQNIEQIRYCAPEILERTPGFKYNNKCEVYSFGILLWEISEEKTPYENHNDFVEITKLVLDKYREPFSENSQKMPDEFKNLALDGM</sequence>
<evidence type="ECO:0000313" key="3">
    <source>
        <dbReference type="Proteomes" id="UP000233469"/>
    </source>
</evidence>
<dbReference type="VEuPathDB" id="FungiDB:FUN_005412"/>
<dbReference type="PANTHER" id="PTHR45756">
    <property type="entry name" value="PALMITOYLTRANSFERASE"/>
    <property type="match status" value="1"/>
</dbReference>
<dbReference type="GO" id="GO:0005524">
    <property type="term" value="F:ATP binding"/>
    <property type="evidence" value="ECO:0007669"/>
    <property type="project" value="InterPro"/>
</dbReference>
<evidence type="ECO:0000313" key="2">
    <source>
        <dbReference type="EMBL" id="PKK62744.1"/>
    </source>
</evidence>
<feature type="domain" description="Protein kinase" evidence="1">
    <location>
        <begin position="1"/>
        <end position="250"/>
    </location>
</feature>
<organism evidence="2 3">
    <name type="scientific">Rhizophagus irregularis</name>
    <dbReference type="NCBI Taxonomy" id="588596"/>
    <lineage>
        <taxon>Eukaryota</taxon>
        <taxon>Fungi</taxon>
        <taxon>Fungi incertae sedis</taxon>
        <taxon>Mucoromycota</taxon>
        <taxon>Glomeromycotina</taxon>
        <taxon>Glomeromycetes</taxon>
        <taxon>Glomerales</taxon>
        <taxon>Glomeraceae</taxon>
        <taxon>Rhizophagus</taxon>
    </lineage>
</organism>
<reference evidence="2 3" key="1">
    <citation type="submission" date="2016-04" db="EMBL/GenBank/DDBJ databases">
        <title>Genome analyses suggest a sexual origin of heterokaryosis in a supposedly ancient asexual fungus.</title>
        <authorList>
            <person name="Ropars J."/>
            <person name="Sedzielewska K."/>
            <person name="Noel J."/>
            <person name="Charron P."/>
            <person name="Farinelli L."/>
            <person name="Marton T."/>
            <person name="Kruger M."/>
            <person name="Pelin A."/>
            <person name="Brachmann A."/>
            <person name="Corradi N."/>
        </authorList>
    </citation>
    <scope>NUCLEOTIDE SEQUENCE [LARGE SCALE GENOMIC DNA]</scope>
    <source>
        <strain evidence="2 3">C2</strain>
    </source>
</reference>
<dbReference type="PROSITE" id="PS00109">
    <property type="entry name" value="PROTEIN_KINASE_TYR"/>
    <property type="match status" value="1"/>
</dbReference>
<dbReference type="AlphaFoldDB" id="A0A2N1MM72"/>
<dbReference type="InterPro" id="IPR001245">
    <property type="entry name" value="Ser-Thr/Tyr_kinase_cat_dom"/>
</dbReference>
<dbReference type="GO" id="GO:0004713">
    <property type="term" value="F:protein tyrosine kinase activity"/>
    <property type="evidence" value="ECO:0007669"/>
    <property type="project" value="InterPro"/>
</dbReference>
<proteinExistence type="predicted"/>
<name>A0A2N1MM72_9GLOM</name>
<dbReference type="InterPro" id="IPR020635">
    <property type="entry name" value="Tyr_kinase_cat_dom"/>
</dbReference>
<dbReference type="Proteomes" id="UP000233469">
    <property type="component" value="Unassembled WGS sequence"/>
</dbReference>
<protein>
    <submittedName>
        <fullName evidence="2">Kinase-like protein</fullName>
    </submittedName>
</protein>
<dbReference type="InterPro" id="IPR000719">
    <property type="entry name" value="Prot_kinase_dom"/>
</dbReference>
<comment type="caution">
    <text evidence="2">The sequence shown here is derived from an EMBL/GenBank/DDBJ whole genome shotgun (WGS) entry which is preliminary data.</text>
</comment>
<dbReference type="InterPro" id="IPR053215">
    <property type="entry name" value="TKL_Ser/Thr_kinase"/>
</dbReference>
<gene>
    <name evidence="2" type="ORF">RhiirC2_667810</name>
</gene>
<dbReference type="InterPro" id="IPR008266">
    <property type="entry name" value="Tyr_kinase_AS"/>
</dbReference>
<dbReference type="EMBL" id="LLXL01001824">
    <property type="protein sequence ID" value="PKK62744.1"/>
    <property type="molecule type" value="Genomic_DNA"/>
</dbReference>
<keyword evidence="2" id="KW-0808">Transferase</keyword>